<sequence>MGILHSNSQQSLTSTNTHDVSQQLDAATNYEILHTLDTDREAIEARINQLIDQQCNFSRCAESTDYYYPLIEDIATQAHTSNTGGKRLRALLALAWFDACQQTTNSEPSSCTHGDECAHTRIGNSIDRDAMVSLASAIEMYQTAALVHDDIIDDADTRRGKPTAHRALARPGVSGTGLGIMFGDLLTTISMSVLADLNIAHHEPVFSQHILHRFMNMHRDVELGQILDLASEHMPLDEPQAIIANAMKVYRWKTASYTTIAPLALAGLAAGLHPQVAHAWSMRVGLPLGLAFQIADDLIDVTANPHHSGKPLGGDIREGKRTILLADTLQAVDTTQREFIINAYMQAHRDEATCKRIIELMHSSGAVKQSQSRITVLYQQSVGCLQRAAKELSFTTPNIDNILATCSLFIPQVHE</sequence>
<keyword evidence="4" id="KW-0479">Metal-binding</keyword>
<reference evidence="8" key="1">
    <citation type="journal article" date="2014" name="Int. J. Syst. Evol. Microbiol.">
        <title>Complete genome sequence of Corynebacterium casei LMG S-19264T (=DSM 44701T), isolated from a smear-ripened cheese.</title>
        <authorList>
            <consortium name="US DOE Joint Genome Institute (JGI-PGF)"/>
            <person name="Walter F."/>
            <person name="Albersmeier A."/>
            <person name="Kalinowski J."/>
            <person name="Ruckert C."/>
        </authorList>
    </citation>
    <scope>NUCLEOTIDE SEQUENCE</scope>
    <source>
        <strain evidence="8">CCM 8606</strain>
    </source>
</reference>
<accession>A0A8J3AFC1</accession>
<evidence type="ECO:0000313" key="8">
    <source>
        <dbReference type="EMBL" id="GGI12854.1"/>
    </source>
</evidence>
<gene>
    <name evidence="8" type="primary">idsA</name>
    <name evidence="8" type="ORF">GCM10007377_03040</name>
</gene>
<dbReference type="RefSeq" id="WP_188354481.1">
    <property type="nucleotide sequence ID" value="NZ_BMDH01000001.1"/>
</dbReference>
<dbReference type="InterPro" id="IPR008949">
    <property type="entry name" value="Isoprenoid_synthase_dom_sf"/>
</dbReference>
<dbReference type="AlphaFoldDB" id="A0A8J3AFC1"/>
<protein>
    <submittedName>
        <fullName evidence="8">Serralysin</fullName>
    </submittedName>
</protein>
<dbReference type="InterPro" id="IPR033749">
    <property type="entry name" value="Polyprenyl_synt_CS"/>
</dbReference>
<keyword evidence="5" id="KW-0460">Magnesium</keyword>
<comment type="similarity">
    <text evidence="2 6">Belongs to the FPP/GGPP synthase family.</text>
</comment>
<dbReference type="InterPro" id="IPR000092">
    <property type="entry name" value="Polyprenyl_synt"/>
</dbReference>
<organism evidence="8 9">
    <name type="scientific">Galliscardovia ingluviei</name>
    <dbReference type="NCBI Taxonomy" id="1769422"/>
    <lineage>
        <taxon>Bacteria</taxon>
        <taxon>Bacillati</taxon>
        <taxon>Actinomycetota</taxon>
        <taxon>Actinomycetes</taxon>
        <taxon>Bifidobacteriales</taxon>
        <taxon>Bifidobacteriaceae</taxon>
        <taxon>Galliscardovia</taxon>
    </lineage>
</organism>
<evidence type="ECO:0000256" key="2">
    <source>
        <dbReference type="ARBA" id="ARBA00006706"/>
    </source>
</evidence>
<feature type="region of interest" description="Disordered" evidence="7">
    <location>
        <begin position="1"/>
        <end position="20"/>
    </location>
</feature>
<dbReference type="EMBL" id="BMDH01000001">
    <property type="protein sequence ID" value="GGI12854.1"/>
    <property type="molecule type" value="Genomic_DNA"/>
</dbReference>
<dbReference type="PROSITE" id="PS00444">
    <property type="entry name" value="POLYPRENYL_SYNTHASE_2"/>
    <property type="match status" value="1"/>
</dbReference>
<dbReference type="Pfam" id="PF00348">
    <property type="entry name" value="polyprenyl_synt"/>
    <property type="match status" value="1"/>
</dbReference>
<dbReference type="SUPFAM" id="SSF48576">
    <property type="entry name" value="Terpenoid synthases"/>
    <property type="match status" value="1"/>
</dbReference>
<proteinExistence type="inferred from homology"/>
<evidence type="ECO:0000256" key="7">
    <source>
        <dbReference type="SAM" id="MobiDB-lite"/>
    </source>
</evidence>
<evidence type="ECO:0000256" key="5">
    <source>
        <dbReference type="ARBA" id="ARBA00022842"/>
    </source>
</evidence>
<evidence type="ECO:0000256" key="6">
    <source>
        <dbReference type="RuleBase" id="RU004466"/>
    </source>
</evidence>
<name>A0A8J3AFC1_9BIFI</name>
<dbReference type="CDD" id="cd00685">
    <property type="entry name" value="Trans_IPPS_HT"/>
    <property type="match status" value="1"/>
</dbReference>
<keyword evidence="3 6" id="KW-0808">Transferase</keyword>
<dbReference type="PANTHER" id="PTHR12001">
    <property type="entry name" value="GERANYLGERANYL PYROPHOSPHATE SYNTHASE"/>
    <property type="match status" value="1"/>
</dbReference>
<evidence type="ECO:0000313" key="9">
    <source>
        <dbReference type="Proteomes" id="UP000619536"/>
    </source>
</evidence>
<dbReference type="GO" id="GO:0008299">
    <property type="term" value="P:isoprenoid biosynthetic process"/>
    <property type="evidence" value="ECO:0007669"/>
    <property type="project" value="InterPro"/>
</dbReference>
<dbReference type="PANTHER" id="PTHR12001:SF85">
    <property type="entry name" value="SHORT CHAIN ISOPRENYL DIPHOSPHATE SYNTHASE"/>
    <property type="match status" value="1"/>
</dbReference>
<evidence type="ECO:0000256" key="3">
    <source>
        <dbReference type="ARBA" id="ARBA00022679"/>
    </source>
</evidence>
<comment type="cofactor">
    <cofactor evidence="1">
        <name>Mg(2+)</name>
        <dbReference type="ChEBI" id="CHEBI:18420"/>
    </cofactor>
</comment>
<evidence type="ECO:0000256" key="1">
    <source>
        <dbReference type="ARBA" id="ARBA00001946"/>
    </source>
</evidence>
<dbReference type="GO" id="GO:0004659">
    <property type="term" value="F:prenyltransferase activity"/>
    <property type="evidence" value="ECO:0007669"/>
    <property type="project" value="InterPro"/>
</dbReference>
<reference evidence="8" key="2">
    <citation type="submission" date="2020-09" db="EMBL/GenBank/DDBJ databases">
        <authorList>
            <person name="Sun Q."/>
            <person name="Sedlacek I."/>
        </authorList>
    </citation>
    <scope>NUCLEOTIDE SEQUENCE</scope>
    <source>
        <strain evidence="8">CCM 8606</strain>
    </source>
</reference>
<dbReference type="Gene3D" id="1.10.600.10">
    <property type="entry name" value="Farnesyl Diphosphate Synthase"/>
    <property type="match status" value="1"/>
</dbReference>
<dbReference type="GO" id="GO:0046872">
    <property type="term" value="F:metal ion binding"/>
    <property type="evidence" value="ECO:0007669"/>
    <property type="project" value="UniProtKB-KW"/>
</dbReference>
<keyword evidence="9" id="KW-1185">Reference proteome</keyword>
<evidence type="ECO:0000256" key="4">
    <source>
        <dbReference type="ARBA" id="ARBA00022723"/>
    </source>
</evidence>
<dbReference type="Proteomes" id="UP000619536">
    <property type="component" value="Unassembled WGS sequence"/>
</dbReference>
<comment type="caution">
    <text evidence="8">The sequence shown here is derived from an EMBL/GenBank/DDBJ whole genome shotgun (WGS) entry which is preliminary data.</text>
</comment>
<feature type="compositionally biased region" description="Low complexity" evidence="7">
    <location>
        <begin position="1"/>
        <end position="18"/>
    </location>
</feature>
<dbReference type="SFLD" id="SFLDS00005">
    <property type="entry name" value="Isoprenoid_Synthase_Type_I"/>
    <property type="match status" value="1"/>
</dbReference>
<dbReference type="PROSITE" id="PS00723">
    <property type="entry name" value="POLYPRENYL_SYNTHASE_1"/>
    <property type="match status" value="1"/>
</dbReference>